<proteinExistence type="predicted"/>
<dbReference type="EMBL" id="OZ034814">
    <property type="protein sequence ID" value="CAL1359738.1"/>
    <property type="molecule type" value="Genomic_DNA"/>
</dbReference>
<gene>
    <name evidence="1" type="ORF">LTRI10_LOCUS7210</name>
</gene>
<evidence type="ECO:0000313" key="2">
    <source>
        <dbReference type="Proteomes" id="UP001497516"/>
    </source>
</evidence>
<protein>
    <submittedName>
        <fullName evidence="1">Uncharacterized protein</fullName>
    </submittedName>
</protein>
<dbReference type="AlphaFoldDB" id="A0AAV2CV82"/>
<accession>A0AAV2CV82</accession>
<organism evidence="1 2">
    <name type="scientific">Linum trigynum</name>
    <dbReference type="NCBI Taxonomy" id="586398"/>
    <lineage>
        <taxon>Eukaryota</taxon>
        <taxon>Viridiplantae</taxon>
        <taxon>Streptophyta</taxon>
        <taxon>Embryophyta</taxon>
        <taxon>Tracheophyta</taxon>
        <taxon>Spermatophyta</taxon>
        <taxon>Magnoliopsida</taxon>
        <taxon>eudicotyledons</taxon>
        <taxon>Gunneridae</taxon>
        <taxon>Pentapetalae</taxon>
        <taxon>rosids</taxon>
        <taxon>fabids</taxon>
        <taxon>Malpighiales</taxon>
        <taxon>Linaceae</taxon>
        <taxon>Linum</taxon>
    </lineage>
</organism>
<dbReference type="Proteomes" id="UP001497516">
    <property type="component" value="Chromosome 10"/>
</dbReference>
<reference evidence="1 2" key="1">
    <citation type="submission" date="2024-04" db="EMBL/GenBank/DDBJ databases">
        <authorList>
            <person name="Fracassetti M."/>
        </authorList>
    </citation>
    <scope>NUCLEOTIDE SEQUENCE [LARGE SCALE GENOMIC DNA]</scope>
</reference>
<name>A0AAV2CV82_9ROSI</name>
<sequence>MLEFYTIFKHEGTEDWVDDEAVKFFLGGAPRSMSYHNLATTLELGLADDREYVIELSDPVGVNFKTLYTRLAQPGQRPFIAGRTKVSTLQLDSRILHHLLAKSYTPAGESSSTITRRAMYFIQSMRQADHLLHLGSVVVCSCYSLRAKLSVRSICSPLTSPLPVSRSISIQ</sequence>
<evidence type="ECO:0000313" key="1">
    <source>
        <dbReference type="EMBL" id="CAL1359738.1"/>
    </source>
</evidence>
<keyword evidence="2" id="KW-1185">Reference proteome</keyword>